<dbReference type="EMBL" id="JADNYM010000005">
    <property type="protein sequence ID" value="MBG0738839.1"/>
    <property type="molecule type" value="Genomic_DNA"/>
</dbReference>
<reference evidence="1 2" key="1">
    <citation type="submission" date="2020-11" db="EMBL/GenBank/DDBJ databases">
        <title>Arthrobacter antarcticus sp. nov., isolated from Antarctic Soil.</title>
        <authorList>
            <person name="Li J."/>
        </authorList>
    </citation>
    <scope>NUCLEOTIDE SEQUENCE [LARGE SCALE GENOMIC DNA]</scope>
    <source>
        <strain evidence="1 2">Z1-20</strain>
    </source>
</reference>
<evidence type="ECO:0000313" key="2">
    <source>
        <dbReference type="Proteomes" id="UP000655366"/>
    </source>
</evidence>
<keyword evidence="2" id="KW-1185">Reference proteome</keyword>
<evidence type="ECO:0000313" key="1">
    <source>
        <dbReference type="EMBL" id="MBG0738839.1"/>
    </source>
</evidence>
<gene>
    <name evidence="1" type="ORF">IV500_05315</name>
</gene>
<comment type="caution">
    <text evidence="1">The sequence shown here is derived from an EMBL/GenBank/DDBJ whole genome shotgun (WGS) entry which is preliminary data.</text>
</comment>
<protein>
    <submittedName>
        <fullName evidence="1">Uncharacterized protein</fullName>
    </submittedName>
</protein>
<organism evidence="1 2">
    <name type="scientific">Arthrobacter terrae</name>
    <dbReference type="NCBI Taxonomy" id="2935737"/>
    <lineage>
        <taxon>Bacteria</taxon>
        <taxon>Bacillati</taxon>
        <taxon>Actinomycetota</taxon>
        <taxon>Actinomycetes</taxon>
        <taxon>Micrococcales</taxon>
        <taxon>Micrococcaceae</taxon>
        <taxon>Arthrobacter</taxon>
    </lineage>
</organism>
<proteinExistence type="predicted"/>
<sequence length="284" mass="30828">MSAVVRQRKGVPSGGQFATTAHADPSVQLQQFAKMEKVFAHSPGTRVMTGNEFGTISDAGKDRRENITVNLDGGTSLYQKASRVVPWEAYLDTVMPTTEYNPDSSAEDTPQQDADAFFRAALVRMRNARDASIQADSPYFNGIAVGEAEVAAALANADADPATIEQSSATFLGMDGAGLDVTEIKKQTAAPLSMTRARRLAGYFTTRAVELQHELGSKAASDWGRDDWQKHGTKFVFSSAAVRFAGGALRDNNRFYEDRFNSLVMEGETDTDTIVSETFDDAGW</sequence>
<dbReference type="AlphaFoldDB" id="A0A931G728"/>
<dbReference type="Proteomes" id="UP000655366">
    <property type="component" value="Unassembled WGS sequence"/>
</dbReference>
<dbReference type="RefSeq" id="WP_196395770.1">
    <property type="nucleotide sequence ID" value="NZ_JADNYM010000005.1"/>
</dbReference>
<name>A0A931G728_9MICC</name>
<accession>A0A931G728</accession>